<feature type="domain" description="PPM-type phosphatase" evidence="5">
    <location>
        <begin position="58"/>
        <end position="453"/>
    </location>
</feature>
<keyword evidence="2 4" id="KW-0378">Hydrolase</keyword>
<dbReference type="GO" id="GO:0046872">
    <property type="term" value="F:metal ion binding"/>
    <property type="evidence" value="ECO:0007669"/>
    <property type="project" value="UniProtKB-KW"/>
</dbReference>
<evidence type="ECO:0000256" key="1">
    <source>
        <dbReference type="ARBA" id="ARBA00022723"/>
    </source>
</evidence>
<dbReference type="InterPro" id="IPR001932">
    <property type="entry name" value="PPM-type_phosphatase-like_dom"/>
</dbReference>
<dbReference type="Pfam" id="PF00481">
    <property type="entry name" value="PP2C"/>
    <property type="match status" value="1"/>
</dbReference>
<dbReference type="OrthoDB" id="420076at2759"/>
<dbReference type="PROSITE" id="PS01032">
    <property type="entry name" value="PPM_1"/>
    <property type="match status" value="1"/>
</dbReference>
<keyword evidence="7" id="KW-1185">Reference proteome</keyword>
<comment type="similarity">
    <text evidence="4">Belongs to the PP2C family.</text>
</comment>
<proteinExistence type="inferred from homology"/>
<dbReference type="PROSITE" id="PS51746">
    <property type="entry name" value="PPM_2"/>
    <property type="match status" value="1"/>
</dbReference>
<dbReference type="CDD" id="cd00143">
    <property type="entry name" value="PP2Cc"/>
    <property type="match status" value="1"/>
</dbReference>
<gene>
    <name evidence="6" type="primary">PDP1</name>
    <name evidence="6" type="ORF">Bhyg_11509</name>
</gene>
<accession>A0A9Q0MVJ4</accession>
<dbReference type="PANTHER" id="PTHR13832:SF792">
    <property type="entry name" value="GM14286P"/>
    <property type="match status" value="1"/>
</dbReference>
<dbReference type="SUPFAM" id="SSF81606">
    <property type="entry name" value="PP2C-like"/>
    <property type="match status" value="1"/>
</dbReference>
<sequence>MFSLSQVVERLSKIGEQIRFLTTSAIFYRTAVPKLSPRDVDHILRTYEHSQDFYEGSVKSYDSNQLPSNYPMEDSRSEASSLFTSGHLFGVFDGHAGPACAQVIAKRLMRYIGVSLVPPDLLKRQLEGGAESYSFLKCHNDKVDFVAEIQGIYEKSFSKYARHLCSHPTNSNIQELLENAFMRLDNDISNEALQSPSLRTMSVAMSGSVACVAHINGSNLHIASTGDCGAVLGSVTDTGQLMTTLLTNAHNSENVGECKRIVSEHPLSEKDTVIRGERLLGQLAPLRAFGDFRYKWPVDILQNFAVPQYGEHVIAQNYFTPPYLTAYPEVTHHILTPRDRFLIIASDGLWDVISPMQATQLVGEHMSGKAFLKPMELPKRDVTLGEVEEMLANRKLGQKNKPQDQNAATHLIRHALGGSDYGLEHSKIAHLLSLPQDVVRLFRDDITVTVVFFDHEYMAHST</sequence>
<dbReference type="InterPro" id="IPR036457">
    <property type="entry name" value="PPM-type-like_dom_sf"/>
</dbReference>
<keyword evidence="1" id="KW-0479">Metal-binding</keyword>
<dbReference type="GO" id="GO:0005739">
    <property type="term" value="C:mitochondrion"/>
    <property type="evidence" value="ECO:0007669"/>
    <property type="project" value="TreeGrafter"/>
</dbReference>
<evidence type="ECO:0000259" key="5">
    <source>
        <dbReference type="PROSITE" id="PS51746"/>
    </source>
</evidence>
<dbReference type="InterPro" id="IPR000222">
    <property type="entry name" value="PP2C_BS"/>
</dbReference>
<dbReference type="AlphaFoldDB" id="A0A9Q0MVJ4"/>
<comment type="caution">
    <text evidence="6">The sequence shown here is derived from an EMBL/GenBank/DDBJ whole genome shotgun (WGS) entry which is preliminary data.</text>
</comment>
<evidence type="ECO:0000256" key="4">
    <source>
        <dbReference type="RuleBase" id="RU003465"/>
    </source>
</evidence>
<dbReference type="SMART" id="SM00332">
    <property type="entry name" value="PP2Cc"/>
    <property type="match status" value="1"/>
</dbReference>
<evidence type="ECO:0000256" key="2">
    <source>
        <dbReference type="ARBA" id="ARBA00022801"/>
    </source>
</evidence>
<evidence type="ECO:0000313" key="7">
    <source>
        <dbReference type="Proteomes" id="UP001151699"/>
    </source>
</evidence>
<protein>
    <submittedName>
        <fullName evidence="6">[Pyruvate dehydrogenase [acetyl-transferring]]-phosphatase 1, mitochondrial</fullName>
    </submittedName>
</protein>
<organism evidence="6 7">
    <name type="scientific">Pseudolycoriella hygida</name>
    <dbReference type="NCBI Taxonomy" id="35572"/>
    <lineage>
        <taxon>Eukaryota</taxon>
        <taxon>Metazoa</taxon>
        <taxon>Ecdysozoa</taxon>
        <taxon>Arthropoda</taxon>
        <taxon>Hexapoda</taxon>
        <taxon>Insecta</taxon>
        <taxon>Pterygota</taxon>
        <taxon>Neoptera</taxon>
        <taxon>Endopterygota</taxon>
        <taxon>Diptera</taxon>
        <taxon>Nematocera</taxon>
        <taxon>Sciaroidea</taxon>
        <taxon>Sciaridae</taxon>
        <taxon>Pseudolycoriella</taxon>
    </lineage>
</organism>
<reference evidence="6" key="1">
    <citation type="submission" date="2022-07" db="EMBL/GenBank/DDBJ databases">
        <authorList>
            <person name="Trinca V."/>
            <person name="Uliana J.V.C."/>
            <person name="Torres T.T."/>
            <person name="Ward R.J."/>
            <person name="Monesi N."/>
        </authorList>
    </citation>
    <scope>NUCLEOTIDE SEQUENCE</scope>
    <source>
        <strain evidence="6">HSMRA1968</strain>
        <tissue evidence="6">Whole embryos</tissue>
    </source>
</reference>
<dbReference type="Proteomes" id="UP001151699">
    <property type="component" value="Chromosome X"/>
</dbReference>
<dbReference type="Gene3D" id="3.60.40.10">
    <property type="entry name" value="PPM-type phosphatase domain"/>
    <property type="match status" value="1"/>
</dbReference>
<dbReference type="PANTHER" id="PTHR13832">
    <property type="entry name" value="PROTEIN PHOSPHATASE 2C"/>
    <property type="match status" value="1"/>
</dbReference>
<evidence type="ECO:0000313" key="6">
    <source>
        <dbReference type="EMBL" id="KAJ6638771.1"/>
    </source>
</evidence>
<dbReference type="GO" id="GO:0004741">
    <property type="term" value="F:[pyruvate dehydrogenase (acetyl-transferring)]-phosphatase activity"/>
    <property type="evidence" value="ECO:0007669"/>
    <property type="project" value="TreeGrafter"/>
</dbReference>
<keyword evidence="3 4" id="KW-0904">Protein phosphatase</keyword>
<dbReference type="InterPro" id="IPR015655">
    <property type="entry name" value="PP2C"/>
</dbReference>
<evidence type="ECO:0000256" key="3">
    <source>
        <dbReference type="ARBA" id="ARBA00022912"/>
    </source>
</evidence>
<name>A0A9Q0MVJ4_9DIPT</name>
<dbReference type="EMBL" id="WJQU01000003">
    <property type="protein sequence ID" value="KAJ6638771.1"/>
    <property type="molecule type" value="Genomic_DNA"/>
</dbReference>